<comment type="similarity">
    <text evidence="11 12">Belongs to the class-I aminoacyl-tRNA synthetase family. ValS type 1 subfamily.</text>
</comment>
<proteinExistence type="inferred from homology"/>
<dbReference type="Gene3D" id="3.90.740.10">
    <property type="entry name" value="Valyl/Leucyl/Isoleucyl-tRNA synthetase, editing domain"/>
    <property type="match status" value="1"/>
</dbReference>
<dbReference type="SUPFAM" id="SSF47323">
    <property type="entry name" value="Anticodon-binding domain of a subclass of class I aminoacyl-tRNA synthetases"/>
    <property type="match status" value="1"/>
</dbReference>
<comment type="caution">
    <text evidence="12">Lacks conserved residue(s) required for the propagation of feature annotation.</text>
</comment>
<dbReference type="FunFam" id="1.10.287.380:FF:000001">
    <property type="entry name" value="Valine--tRNA ligase"/>
    <property type="match status" value="1"/>
</dbReference>
<feature type="short sequence motif" description="'HIGH' region" evidence="12">
    <location>
        <begin position="46"/>
        <end position="56"/>
    </location>
</feature>
<evidence type="ECO:0000256" key="6">
    <source>
        <dbReference type="ARBA" id="ARBA00022840"/>
    </source>
</evidence>
<dbReference type="InterPro" id="IPR002300">
    <property type="entry name" value="aa-tRNA-synth_Ia"/>
</dbReference>
<dbReference type="InterPro" id="IPR002303">
    <property type="entry name" value="Valyl-tRNA_ligase"/>
</dbReference>
<feature type="domain" description="Aminoacyl-tRNA synthetase class Ia" evidence="13">
    <location>
        <begin position="17"/>
        <end position="446"/>
    </location>
</feature>
<comment type="catalytic activity">
    <reaction evidence="10 12">
        <text>tRNA(Val) + L-valine + ATP = L-valyl-tRNA(Val) + AMP + diphosphate</text>
        <dbReference type="Rhea" id="RHEA:10704"/>
        <dbReference type="Rhea" id="RHEA-COMP:9672"/>
        <dbReference type="Rhea" id="RHEA-COMP:9708"/>
        <dbReference type="ChEBI" id="CHEBI:30616"/>
        <dbReference type="ChEBI" id="CHEBI:33019"/>
        <dbReference type="ChEBI" id="CHEBI:57762"/>
        <dbReference type="ChEBI" id="CHEBI:78442"/>
        <dbReference type="ChEBI" id="CHEBI:78537"/>
        <dbReference type="ChEBI" id="CHEBI:456215"/>
        <dbReference type="EC" id="6.1.1.9"/>
    </reaction>
</comment>
<dbReference type="GO" id="GO:0004832">
    <property type="term" value="F:valine-tRNA ligase activity"/>
    <property type="evidence" value="ECO:0007669"/>
    <property type="project" value="UniProtKB-UniRule"/>
</dbReference>
<keyword evidence="17" id="KW-1185">Reference proteome</keyword>
<organism evidence="16 17">
    <name type="scientific">Caulifigura coniformis</name>
    <dbReference type="NCBI Taxonomy" id="2527983"/>
    <lineage>
        <taxon>Bacteria</taxon>
        <taxon>Pseudomonadati</taxon>
        <taxon>Planctomycetota</taxon>
        <taxon>Planctomycetia</taxon>
        <taxon>Planctomycetales</taxon>
        <taxon>Planctomycetaceae</taxon>
        <taxon>Caulifigura</taxon>
    </lineage>
</organism>
<keyword evidence="5 12" id="KW-0547">Nucleotide-binding</keyword>
<accession>A0A517SLS6</accession>
<dbReference type="GO" id="GO:0006438">
    <property type="term" value="P:valyl-tRNA aminoacylation"/>
    <property type="evidence" value="ECO:0007669"/>
    <property type="project" value="UniProtKB-UniRule"/>
</dbReference>
<dbReference type="PROSITE" id="PS00178">
    <property type="entry name" value="AA_TRNA_LIGASE_I"/>
    <property type="match status" value="1"/>
</dbReference>
<evidence type="ECO:0000259" key="15">
    <source>
        <dbReference type="Pfam" id="PF10458"/>
    </source>
</evidence>
<evidence type="ECO:0000256" key="7">
    <source>
        <dbReference type="ARBA" id="ARBA00022917"/>
    </source>
</evidence>
<comment type="function">
    <text evidence="12">Catalyzes the attachment of valine to tRNA(Val). As ValRS can inadvertently accommodate and process structurally similar amino acids such as threonine, to avoid such errors, it has a 'posttransfer' editing activity that hydrolyzes mischarged Thr-tRNA(Val) in a tRNA-dependent manner.</text>
</comment>
<dbReference type="Gene3D" id="1.10.730.10">
    <property type="entry name" value="Isoleucyl-tRNA Synthetase, Domain 1"/>
    <property type="match status" value="2"/>
</dbReference>
<dbReference type="EC" id="6.1.1.9" evidence="12"/>
<dbReference type="SUPFAM" id="SSF50677">
    <property type="entry name" value="ValRS/IleRS/LeuRS editing domain"/>
    <property type="match status" value="1"/>
</dbReference>
<dbReference type="SUPFAM" id="SSF46589">
    <property type="entry name" value="tRNA-binding arm"/>
    <property type="match status" value="1"/>
</dbReference>
<keyword evidence="9 12" id="KW-0030">Aminoacyl-tRNA synthetase</keyword>
<feature type="binding site" evidence="12">
    <location>
        <position position="634"/>
    </location>
    <ligand>
        <name>ATP</name>
        <dbReference type="ChEBI" id="CHEBI:30616"/>
    </ligand>
</feature>
<evidence type="ECO:0000256" key="9">
    <source>
        <dbReference type="ARBA" id="ARBA00023146"/>
    </source>
</evidence>
<dbReference type="InParanoid" id="A0A517SLS6"/>
<dbReference type="Gene3D" id="1.10.287.380">
    <property type="entry name" value="Valyl-tRNA synthetase, C-terminal domain"/>
    <property type="match status" value="1"/>
</dbReference>
<keyword evidence="7 12" id="KW-0648">Protein biosynthesis</keyword>
<dbReference type="PRINTS" id="PR00986">
    <property type="entry name" value="TRNASYNTHVAL"/>
</dbReference>
<dbReference type="PANTHER" id="PTHR11946">
    <property type="entry name" value="VALYL-TRNA SYNTHETASES"/>
    <property type="match status" value="1"/>
</dbReference>
<dbReference type="RefSeq" id="WP_145034462.1">
    <property type="nucleotide sequence ID" value="NZ_CP036271.1"/>
</dbReference>
<keyword evidence="4 12" id="KW-0436">Ligase</keyword>
<dbReference type="InterPro" id="IPR014729">
    <property type="entry name" value="Rossmann-like_a/b/a_fold"/>
</dbReference>
<gene>
    <name evidence="12 16" type="primary">valS</name>
    <name evidence="16" type="ORF">Pan44_51390</name>
</gene>
<dbReference type="InterPro" id="IPR013155">
    <property type="entry name" value="M/V/L/I-tRNA-synth_anticd-bd"/>
</dbReference>
<dbReference type="InterPro" id="IPR001412">
    <property type="entry name" value="aa-tRNA-synth_I_CS"/>
</dbReference>
<evidence type="ECO:0000256" key="12">
    <source>
        <dbReference type="HAMAP-Rule" id="MF_02004"/>
    </source>
</evidence>
<dbReference type="Pfam" id="PF00133">
    <property type="entry name" value="tRNA-synt_1"/>
    <property type="match status" value="2"/>
</dbReference>
<keyword evidence="3 12" id="KW-0963">Cytoplasm</keyword>
<reference evidence="16 17" key="1">
    <citation type="submission" date="2019-02" db="EMBL/GenBank/DDBJ databases">
        <title>Deep-cultivation of Planctomycetes and their phenomic and genomic characterization uncovers novel biology.</title>
        <authorList>
            <person name="Wiegand S."/>
            <person name="Jogler M."/>
            <person name="Boedeker C."/>
            <person name="Pinto D."/>
            <person name="Vollmers J."/>
            <person name="Rivas-Marin E."/>
            <person name="Kohn T."/>
            <person name="Peeters S.H."/>
            <person name="Heuer A."/>
            <person name="Rast P."/>
            <person name="Oberbeckmann S."/>
            <person name="Bunk B."/>
            <person name="Jeske O."/>
            <person name="Meyerdierks A."/>
            <person name="Storesund J.E."/>
            <person name="Kallscheuer N."/>
            <person name="Luecker S."/>
            <person name="Lage O.M."/>
            <person name="Pohl T."/>
            <person name="Merkel B.J."/>
            <person name="Hornburger P."/>
            <person name="Mueller R.-W."/>
            <person name="Bruemmer F."/>
            <person name="Labrenz M."/>
            <person name="Spormann A.M."/>
            <person name="Op den Camp H."/>
            <person name="Overmann J."/>
            <person name="Amann R."/>
            <person name="Jetten M.S.M."/>
            <person name="Mascher T."/>
            <person name="Medema M.H."/>
            <person name="Devos D.P."/>
            <person name="Kaster A.-K."/>
            <person name="Ovreas L."/>
            <person name="Rohde M."/>
            <person name="Galperin M.Y."/>
            <person name="Jogler C."/>
        </authorList>
    </citation>
    <scope>NUCLEOTIDE SEQUENCE [LARGE SCALE GENOMIC DNA]</scope>
    <source>
        <strain evidence="16 17">Pan44</strain>
    </source>
</reference>
<evidence type="ECO:0000313" key="16">
    <source>
        <dbReference type="EMBL" id="QDT57074.1"/>
    </source>
</evidence>
<evidence type="ECO:0000256" key="3">
    <source>
        <dbReference type="ARBA" id="ARBA00022490"/>
    </source>
</evidence>
<dbReference type="Pfam" id="PF10458">
    <property type="entry name" value="Val_tRNA-synt_C"/>
    <property type="match status" value="1"/>
</dbReference>
<sequence>MPIDLPKQYDPQAAQEKWYPFWEREGFFNADPDAEKSPHTIMIPLPNVTGALHMGHALNGTVQDLITRWRRMQGYEALWMPGTDHAGIATQSVVERRMLEEEGKTRHDVGREALVERIWKWKDVYEARILGQLKQMGASCDWRRTRFTLDEVCSRAVRRTFFKMFKDGLIFRGRRLVNWDAFLQTAVADDEVYDEEVDGHFWTMNYPVVDDAGKPTGDRISFSTTRPETMLGDTAVCVHPTDERYLHLIGRMVMQPLNGRLIPVIADALLADKELGTGCVKVTPAHDPNDYACYQRNPQIGLINILNPNGTINAAAAEGGPGAGVDATKYVGLDRYKVRDIAVADMEALGHFEKVEDRKIPLKHSDRSKTPVEPYLSEQWFVRMGDDESGKPGLAQSAMDAVADGRVRFFPPRYTKTYMDWLAEKRDWCISRQLWWGHRIPVWTASIIPKADDPRSKEFFTVYEGLGFSAPQIDLAGGRIQLHGSETACGEMLLDVNTGEMKFSICVADGNAEIESQLESVGFTQDPDVLDTWFSSALWPHATLGWPDEQNDPPLDPNVVAQQSPTHHPLPTTHSNSVLPYFYPGSVLVTSRDIITLWVARMVLTGLYNLQQVPFKHVCVHPKILDGFGQGMSKSKGNGVDPIELIGRYGCDGTRFTIASFAGETQDVRLPVAYECPHCQAAIPQTLGHLKFKPGKPKIKCAKCKKESQYATPHYEPDAGEPVARIVIERFEYGRNFCNKLWNAARFAIMNLEGYTPGDVTADQLELEDRWILSRLASVQQEIDTSLGRYQLDSATRAVREFVWNEFCDWYLEMIKPRLRTEPGTTNPARETAQRVLLAVLDTIVRLLQPFTPFICEELWQTLNELAPTRALPHGDASTVLTPRLAESAVIAAQWPSPPTSWQDAALEKRFARLQDTIIAVRNVRAVYSIPPATPIKLLMRSSDDVASDLQNVSSQFDNLAKAVLTAAGASVVRPAAAASFTLGDADGYIPLEGLIDKDAELARQKKQAEQIKKLIATNESKLANENFVSKAPVEIVTGLREQLATQQTQLANIEAIIKDLGG</sequence>
<protein>
    <recommendedName>
        <fullName evidence="12">Valine--tRNA ligase</fullName>
        <ecNumber evidence="12">6.1.1.9</ecNumber>
    </recommendedName>
    <alternativeName>
        <fullName evidence="12">Valyl-tRNA synthetase</fullName>
        <shortName evidence="12">ValRS</shortName>
    </alternativeName>
</protein>
<evidence type="ECO:0000259" key="13">
    <source>
        <dbReference type="Pfam" id="PF00133"/>
    </source>
</evidence>
<dbReference type="EMBL" id="CP036271">
    <property type="protein sequence ID" value="QDT57074.1"/>
    <property type="molecule type" value="Genomic_DNA"/>
</dbReference>
<dbReference type="Gene3D" id="3.40.50.620">
    <property type="entry name" value="HUPs"/>
    <property type="match status" value="2"/>
</dbReference>
<dbReference type="PANTHER" id="PTHR11946:SF93">
    <property type="entry name" value="VALINE--TRNA LIGASE, CHLOROPLASTIC_MITOCHONDRIAL 2"/>
    <property type="match status" value="1"/>
</dbReference>
<comment type="subcellular location">
    <subcellularLocation>
        <location evidence="1 12">Cytoplasm</location>
    </subcellularLocation>
</comment>
<evidence type="ECO:0000256" key="10">
    <source>
        <dbReference type="ARBA" id="ARBA00047552"/>
    </source>
</evidence>
<dbReference type="InterPro" id="IPR037118">
    <property type="entry name" value="Val-tRNA_synth_C_sf"/>
</dbReference>
<comment type="subunit">
    <text evidence="2 12">Monomer.</text>
</comment>
<dbReference type="Proteomes" id="UP000315700">
    <property type="component" value="Chromosome"/>
</dbReference>
<dbReference type="InterPro" id="IPR019499">
    <property type="entry name" value="Val-tRNA_synth_tRNA-bd"/>
</dbReference>
<dbReference type="CDD" id="cd00817">
    <property type="entry name" value="ValRS_core"/>
    <property type="match status" value="1"/>
</dbReference>
<evidence type="ECO:0000256" key="8">
    <source>
        <dbReference type="ARBA" id="ARBA00023054"/>
    </source>
</evidence>
<dbReference type="CDD" id="cd07962">
    <property type="entry name" value="Anticodon_Ia_Val"/>
    <property type="match status" value="1"/>
</dbReference>
<dbReference type="SUPFAM" id="SSF52374">
    <property type="entry name" value="Nucleotidylyl transferase"/>
    <property type="match status" value="1"/>
</dbReference>
<comment type="domain">
    <text evidence="12">ValRS has two distinct active sites: one for aminoacylation and one for editing. The misactivated threonine is translocated from the active site to the editing site.</text>
</comment>
<dbReference type="Pfam" id="PF08264">
    <property type="entry name" value="Anticodon_1"/>
    <property type="match status" value="1"/>
</dbReference>
<evidence type="ECO:0000313" key="17">
    <source>
        <dbReference type="Proteomes" id="UP000315700"/>
    </source>
</evidence>
<evidence type="ECO:0000259" key="14">
    <source>
        <dbReference type="Pfam" id="PF08264"/>
    </source>
</evidence>
<evidence type="ECO:0000256" key="5">
    <source>
        <dbReference type="ARBA" id="ARBA00022741"/>
    </source>
</evidence>
<dbReference type="FunFam" id="3.40.50.620:FF:000032">
    <property type="entry name" value="Valine--tRNA ligase"/>
    <property type="match status" value="1"/>
</dbReference>
<keyword evidence="8 12" id="KW-0175">Coiled coil</keyword>
<dbReference type="GO" id="GO:0005829">
    <property type="term" value="C:cytosol"/>
    <property type="evidence" value="ECO:0007669"/>
    <property type="project" value="TreeGrafter"/>
</dbReference>
<dbReference type="InterPro" id="IPR009008">
    <property type="entry name" value="Val/Leu/Ile-tRNA-synth_edit"/>
</dbReference>
<evidence type="ECO:0000256" key="1">
    <source>
        <dbReference type="ARBA" id="ARBA00004496"/>
    </source>
</evidence>
<dbReference type="InterPro" id="IPR009080">
    <property type="entry name" value="tRNAsynth_Ia_anticodon-bd"/>
</dbReference>
<evidence type="ECO:0000256" key="2">
    <source>
        <dbReference type="ARBA" id="ARBA00011245"/>
    </source>
</evidence>
<dbReference type="GO" id="GO:0002161">
    <property type="term" value="F:aminoacyl-tRNA deacylase activity"/>
    <property type="evidence" value="ECO:0007669"/>
    <property type="project" value="InterPro"/>
</dbReference>
<dbReference type="NCBIfam" id="TIGR00422">
    <property type="entry name" value="valS"/>
    <property type="match status" value="1"/>
</dbReference>
<dbReference type="FunCoup" id="A0A517SLS6">
    <property type="interactions" value="532"/>
</dbReference>
<keyword evidence="6 12" id="KW-0067">ATP-binding</keyword>
<dbReference type="InterPro" id="IPR010978">
    <property type="entry name" value="tRNA-bd_arm"/>
</dbReference>
<dbReference type="KEGG" id="ccos:Pan44_51390"/>
<dbReference type="NCBIfam" id="NF004349">
    <property type="entry name" value="PRK05729.1"/>
    <property type="match status" value="1"/>
</dbReference>
<evidence type="ECO:0000256" key="4">
    <source>
        <dbReference type="ARBA" id="ARBA00022598"/>
    </source>
</evidence>
<feature type="domain" description="Valyl-tRNA synthetase tRNA-binding arm" evidence="15">
    <location>
        <begin position="999"/>
        <end position="1061"/>
    </location>
</feature>
<dbReference type="InterPro" id="IPR033705">
    <property type="entry name" value="Anticodon_Ia_Val"/>
</dbReference>
<evidence type="ECO:0000256" key="11">
    <source>
        <dbReference type="ARBA" id="ARBA00060830"/>
    </source>
</evidence>
<feature type="domain" description="Aminoacyl-tRNA synthetase class Ia" evidence="13">
    <location>
        <begin position="516"/>
        <end position="669"/>
    </location>
</feature>
<dbReference type="AlphaFoldDB" id="A0A517SLS6"/>
<feature type="domain" description="Methionyl/Valyl/Leucyl/Isoleucyl-tRNA synthetase anticodon-binding" evidence="14">
    <location>
        <begin position="769"/>
        <end position="938"/>
    </location>
</feature>
<name>A0A517SLS6_9PLAN</name>
<comment type="domain">
    <text evidence="12">The C-terminal coiled-coil domain is crucial for aminoacylation activity.</text>
</comment>
<dbReference type="HAMAP" id="MF_02004">
    <property type="entry name" value="Val_tRNA_synth_type1"/>
    <property type="match status" value="1"/>
</dbReference>
<dbReference type="GO" id="GO:0005524">
    <property type="term" value="F:ATP binding"/>
    <property type="evidence" value="ECO:0007669"/>
    <property type="project" value="UniProtKB-UniRule"/>
</dbReference>
<dbReference type="OrthoDB" id="9810365at2"/>